<dbReference type="EMBL" id="CP108085">
    <property type="protein sequence ID" value="WUP74725.1"/>
    <property type="molecule type" value="Genomic_DNA"/>
</dbReference>
<accession>A0ABZ1SNY4</accession>
<evidence type="ECO:0000259" key="6">
    <source>
        <dbReference type="PROSITE" id="PS50977"/>
    </source>
</evidence>
<name>A0ABZ1SNY4_9ACTN</name>
<dbReference type="Proteomes" id="UP001432011">
    <property type="component" value="Chromosome"/>
</dbReference>
<dbReference type="SUPFAM" id="SSF46689">
    <property type="entry name" value="Homeodomain-like"/>
    <property type="match status" value="1"/>
</dbReference>
<evidence type="ECO:0000256" key="4">
    <source>
        <dbReference type="PROSITE-ProRule" id="PRU00335"/>
    </source>
</evidence>
<evidence type="ECO:0000256" key="1">
    <source>
        <dbReference type="ARBA" id="ARBA00023015"/>
    </source>
</evidence>
<dbReference type="InterPro" id="IPR009057">
    <property type="entry name" value="Homeodomain-like_sf"/>
</dbReference>
<evidence type="ECO:0000256" key="3">
    <source>
        <dbReference type="ARBA" id="ARBA00023163"/>
    </source>
</evidence>
<evidence type="ECO:0000256" key="5">
    <source>
        <dbReference type="SAM" id="MobiDB-lite"/>
    </source>
</evidence>
<dbReference type="PROSITE" id="PS50977">
    <property type="entry name" value="HTH_TETR_2"/>
    <property type="match status" value="1"/>
</dbReference>
<evidence type="ECO:0000256" key="2">
    <source>
        <dbReference type="ARBA" id="ARBA00023125"/>
    </source>
</evidence>
<dbReference type="PANTHER" id="PTHR30055">
    <property type="entry name" value="HTH-TYPE TRANSCRIPTIONAL REGULATOR RUTR"/>
    <property type="match status" value="1"/>
</dbReference>
<proteinExistence type="predicted"/>
<feature type="DNA-binding region" description="H-T-H motif" evidence="4">
    <location>
        <begin position="41"/>
        <end position="60"/>
    </location>
</feature>
<keyword evidence="8" id="KW-1185">Reference proteome</keyword>
<feature type="compositionally biased region" description="Gly residues" evidence="5">
    <location>
        <begin position="186"/>
        <end position="196"/>
    </location>
</feature>
<feature type="compositionally biased region" description="Gly residues" evidence="5">
    <location>
        <begin position="203"/>
        <end position="212"/>
    </location>
</feature>
<feature type="region of interest" description="Disordered" evidence="5">
    <location>
        <begin position="173"/>
        <end position="250"/>
    </location>
</feature>
<dbReference type="RefSeq" id="WP_261985844.1">
    <property type="nucleotide sequence ID" value="NZ_CP108085.1"/>
</dbReference>
<dbReference type="Pfam" id="PF00440">
    <property type="entry name" value="TetR_N"/>
    <property type="match status" value="1"/>
</dbReference>
<organism evidence="7 8">
    <name type="scientific">Microbispora hainanensis</name>
    <dbReference type="NCBI Taxonomy" id="568844"/>
    <lineage>
        <taxon>Bacteria</taxon>
        <taxon>Bacillati</taxon>
        <taxon>Actinomycetota</taxon>
        <taxon>Actinomycetes</taxon>
        <taxon>Streptosporangiales</taxon>
        <taxon>Streptosporangiaceae</taxon>
        <taxon>Microbispora</taxon>
    </lineage>
</organism>
<evidence type="ECO:0000313" key="8">
    <source>
        <dbReference type="Proteomes" id="UP001432011"/>
    </source>
</evidence>
<dbReference type="PANTHER" id="PTHR30055:SF234">
    <property type="entry name" value="HTH-TYPE TRANSCRIPTIONAL REGULATOR BETI"/>
    <property type="match status" value="1"/>
</dbReference>
<dbReference type="InterPro" id="IPR050109">
    <property type="entry name" value="HTH-type_TetR-like_transc_reg"/>
</dbReference>
<keyword evidence="1" id="KW-0805">Transcription regulation</keyword>
<evidence type="ECO:0000313" key="7">
    <source>
        <dbReference type="EMBL" id="WUP74725.1"/>
    </source>
</evidence>
<keyword evidence="2 4" id="KW-0238">DNA-binding</keyword>
<protein>
    <submittedName>
        <fullName evidence="7">TetR family transcriptional regulator</fullName>
    </submittedName>
</protein>
<feature type="domain" description="HTH tetR-type" evidence="6">
    <location>
        <begin position="20"/>
        <end position="78"/>
    </location>
</feature>
<dbReference type="InterPro" id="IPR001647">
    <property type="entry name" value="HTH_TetR"/>
</dbReference>
<keyword evidence="3" id="KW-0804">Transcription</keyword>
<sequence length="272" mass="28744">MPKAQQPSQLGKRPLRADSERTVRTILEAAERVFAANPAATMEQVAQAAGVARTTVHRRFATREALVEELTGWAARRFAEAVESAHADSTPPLVALYQVTANVLRVKTDWWFAMNRTADDAHPEAARVHAKVRDDCERLLRRAREAGVLRPDADIDWTRRVYYALIHEAAAESAARDTSRDTSGGVSEGGSQGGAEGTSENGSGDGAWGTSGGVSEDGSESGVQGRAGDRSGGTSGSTSDGDSQSRDAEALATRVVDTLLRGFGSPSAPVIA</sequence>
<dbReference type="SUPFAM" id="SSF48498">
    <property type="entry name" value="Tetracyclin repressor-like, C-terminal domain"/>
    <property type="match status" value="1"/>
</dbReference>
<dbReference type="InterPro" id="IPR036271">
    <property type="entry name" value="Tet_transcr_reg_TetR-rel_C_sf"/>
</dbReference>
<reference evidence="7" key="1">
    <citation type="submission" date="2022-10" db="EMBL/GenBank/DDBJ databases">
        <title>The complete genomes of actinobacterial strains from the NBC collection.</title>
        <authorList>
            <person name="Joergensen T.S."/>
            <person name="Alvarez Arevalo M."/>
            <person name="Sterndorff E.B."/>
            <person name="Faurdal D."/>
            <person name="Vuksanovic O."/>
            <person name="Mourched A.-S."/>
            <person name="Charusanti P."/>
            <person name="Shaw S."/>
            <person name="Blin K."/>
            <person name="Weber T."/>
        </authorList>
    </citation>
    <scope>NUCLEOTIDE SEQUENCE</scope>
    <source>
        <strain evidence="7">NBC_00254</strain>
    </source>
</reference>
<dbReference type="Gene3D" id="1.10.357.10">
    <property type="entry name" value="Tetracycline Repressor, domain 2"/>
    <property type="match status" value="1"/>
</dbReference>
<feature type="compositionally biased region" description="Low complexity" evidence="5">
    <location>
        <begin position="213"/>
        <end position="226"/>
    </location>
</feature>
<gene>
    <name evidence="7" type="ORF">OG913_36105</name>
</gene>